<dbReference type="EMBL" id="KN832986">
    <property type="protein sequence ID" value="KIM84876.1"/>
    <property type="molecule type" value="Genomic_DNA"/>
</dbReference>
<keyword evidence="5" id="KW-0677">Repeat</keyword>
<evidence type="ECO:0000256" key="2">
    <source>
        <dbReference type="ARBA" id="ARBA00006175"/>
    </source>
</evidence>
<evidence type="ECO:0000256" key="8">
    <source>
        <dbReference type="RuleBase" id="RU000477"/>
    </source>
</evidence>
<dbReference type="PANTHER" id="PTHR43829">
    <property type="entry name" value="AQUAPORIN OR AQUAGLYCEROPORIN RELATED"/>
    <property type="match status" value="1"/>
</dbReference>
<keyword evidence="7 9" id="KW-0472">Membrane</keyword>
<feature type="transmembrane region" description="Helical" evidence="9">
    <location>
        <begin position="80"/>
        <end position="102"/>
    </location>
</feature>
<feature type="transmembrane region" description="Helical" evidence="9">
    <location>
        <begin position="44"/>
        <end position="68"/>
    </location>
</feature>
<evidence type="ECO:0000256" key="7">
    <source>
        <dbReference type="ARBA" id="ARBA00023136"/>
    </source>
</evidence>
<gene>
    <name evidence="10" type="ORF">PILCRDRAFT_67395</name>
</gene>
<dbReference type="Proteomes" id="UP000054166">
    <property type="component" value="Unassembled WGS sequence"/>
</dbReference>
<dbReference type="STRING" id="765440.A0A0C3G2L3"/>
<dbReference type="InterPro" id="IPR050363">
    <property type="entry name" value="MIP/Aquaporin"/>
</dbReference>
<feature type="transmembrane region" description="Helical" evidence="9">
    <location>
        <begin position="122"/>
        <end position="142"/>
    </location>
</feature>
<reference evidence="11" key="2">
    <citation type="submission" date="2015-01" db="EMBL/GenBank/DDBJ databases">
        <title>Evolutionary Origins and Diversification of the Mycorrhizal Mutualists.</title>
        <authorList>
            <consortium name="DOE Joint Genome Institute"/>
            <consortium name="Mycorrhizal Genomics Consortium"/>
            <person name="Kohler A."/>
            <person name="Kuo A."/>
            <person name="Nagy L.G."/>
            <person name="Floudas D."/>
            <person name="Copeland A."/>
            <person name="Barry K.W."/>
            <person name="Cichocki N."/>
            <person name="Veneault-Fourrey C."/>
            <person name="LaButti K."/>
            <person name="Lindquist E.A."/>
            <person name="Lipzen A."/>
            <person name="Lundell T."/>
            <person name="Morin E."/>
            <person name="Murat C."/>
            <person name="Riley R."/>
            <person name="Ohm R."/>
            <person name="Sun H."/>
            <person name="Tunlid A."/>
            <person name="Henrissat B."/>
            <person name="Grigoriev I.V."/>
            <person name="Hibbett D.S."/>
            <person name="Martin F."/>
        </authorList>
    </citation>
    <scope>NUCLEOTIDE SEQUENCE [LARGE SCALE GENOMIC DNA]</scope>
    <source>
        <strain evidence="11">F 1598</strain>
    </source>
</reference>
<organism evidence="10 11">
    <name type="scientific">Piloderma croceum (strain F 1598)</name>
    <dbReference type="NCBI Taxonomy" id="765440"/>
    <lineage>
        <taxon>Eukaryota</taxon>
        <taxon>Fungi</taxon>
        <taxon>Dikarya</taxon>
        <taxon>Basidiomycota</taxon>
        <taxon>Agaricomycotina</taxon>
        <taxon>Agaricomycetes</taxon>
        <taxon>Agaricomycetidae</taxon>
        <taxon>Atheliales</taxon>
        <taxon>Atheliaceae</taxon>
        <taxon>Piloderma</taxon>
    </lineage>
</organism>
<comment type="subcellular location">
    <subcellularLocation>
        <location evidence="1">Membrane</location>
        <topology evidence="1">Multi-pass membrane protein</topology>
    </subcellularLocation>
</comment>
<evidence type="ECO:0000256" key="9">
    <source>
        <dbReference type="SAM" id="Phobius"/>
    </source>
</evidence>
<dbReference type="Gene3D" id="1.20.1080.10">
    <property type="entry name" value="Glycerol uptake facilitator protein"/>
    <property type="match status" value="1"/>
</dbReference>
<evidence type="ECO:0008006" key="12">
    <source>
        <dbReference type="Google" id="ProtNLM"/>
    </source>
</evidence>
<dbReference type="InParanoid" id="A0A0C3G2L3"/>
<dbReference type="OrthoDB" id="3222at2759"/>
<comment type="similarity">
    <text evidence="2 8">Belongs to the MIP/aquaporin (TC 1.A.8) family.</text>
</comment>
<name>A0A0C3G2L3_PILCF</name>
<keyword evidence="3 8" id="KW-0813">Transport</keyword>
<dbReference type="GO" id="GO:0005886">
    <property type="term" value="C:plasma membrane"/>
    <property type="evidence" value="ECO:0007669"/>
    <property type="project" value="TreeGrafter"/>
</dbReference>
<accession>A0A0C3G2L3</accession>
<evidence type="ECO:0000256" key="4">
    <source>
        <dbReference type="ARBA" id="ARBA00022692"/>
    </source>
</evidence>
<evidence type="ECO:0000256" key="5">
    <source>
        <dbReference type="ARBA" id="ARBA00022737"/>
    </source>
</evidence>
<keyword evidence="6 9" id="KW-1133">Transmembrane helix</keyword>
<dbReference type="InterPro" id="IPR023271">
    <property type="entry name" value="Aquaporin-like"/>
</dbReference>
<dbReference type="Pfam" id="PF00230">
    <property type="entry name" value="MIP"/>
    <property type="match status" value="1"/>
</dbReference>
<evidence type="ECO:0000313" key="11">
    <source>
        <dbReference type="Proteomes" id="UP000054166"/>
    </source>
</evidence>
<keyword evidence="11" id="KW-1185">Reference proteome</keyword>
<dbReference type="PANTHER" id="PTHR43829:SF14">
    <property type="entry name" value="AQUAPORIN 3"/>
    <property type="match status" value="1"/>
</dbReference>
<dbReference type="PRINTS" id="PR00783">
    <property type="entry name" value="MINTRINSICP"/>
</dbReference>
<proteinExistence type="inferred from homology"/>
<dbReference type="GO" id="GO:0015250">
    <property type="term" value="F:water channel activity"/>
    <property type="evidence" value="ECO:0007669"/>
    <property type="project" value="TreeGrafter"/>
</dbReference>
<dbReference type="AlphaFoldDB" id="A0A0C3G2L3"/>
<dbReference type="SUPFAM" id="SSF81338">
    <property type="entry name" value="Aquaporin-like"/>
    <property type="match status" value="1"/>
</dbReference>
<evidence type="ECO:0000256" key="3">
    <source>
        <dbReference type="ARBA" id="ARBA00022448"/>
    </source>
</evidence>
<keyword evidence="4 8" id="KW-0812">Transmembrane</keyword>
<dbReference type="GO" id="GO:0015254">
    <property type="term" value="F:glycerol channel activity"/>
    <property type="evidence" value="ECO:0007669"/>
    <property type="project" value="TreeGrafter"/>
</dbReference>
<protein>
    <recommendedName>
        <fullName evidence="12">Aquaporin</fullName>
    </recommendedName>
</protein>
<evidence type="ECO:0000256" key="1">
    <source>
        <dbReference type="ARBA" id="ARBA00004141"/>
    </source>
</evidence>
<dbReference type="HOGENOM" id="CLU_020019_6_1_1"/>
<dbReference type="InterPro" id="IPR000425">
    <property type="entry name" value="MIP"/>
</dbReference>
<reference evidence="10 11" key="1">
    <citation type="submission" date="2014-04" db="EMBL/GenBank/DDBJ databases">
        <authorList>
            <consortium name="DOE Joint Genome Institute"/>
            <person name="Kuo A."/>
            <person name="Tarkka M."/>
            <person name="Buscot F."/>
            <person name="Kohler A."/>
            <person name="Nagy L.G."/>
            <person name="Floudas D."/>
            <person name="Copeland A."/>
            <person name="Barry K.W."/>
            <person name="Cichocki N."/>
            <person name="Veneault-Fourrey C."/>
            <person name="LaButti K."/>
            <person name="Lindquist E.A."/>
            <person name="Lipzen A."/>
            <person name="Lundell T."/>
            <person name="Morin E."/>
            <person name="Murat C."/>
            <person name="Sun H."/>
            <person name="Tunlid A."/>
            <person name="Henrissat B."/>
            <person name="Grigoriev I.V."/>
            <person name="Hibbett D.S."/>
            <person name="Martin F."/>
            <person name="Nordberg H.P."/>
            <person name="Cantor M.N."/>
            <person name="Hua S.X."/>
        </authorList>
    </citation>
    <scope>NUCLEOTIDE SEQUENCE [LARGE SCALE GENOMIC DNA]</scope>
    <source>
        <strain evidence="10 11">F 1598</strain>
    </source>
</reference>
<sequence>MSETVYLRDVRQRPGFLTVWERHRHRRAHWLVELFAESVSTLHVLMWIGTHFFCPGVGSTAAFIIGTLSGQPGLGSVLQIGFAYAFGILLAITICSATSGGHFNPCVTISFVVFRGFPPLKAVRYIVAQIFGGYIACLLIYAQYKDLINLVDEGLAAKGALEAIQFTPNGTGGILALYTQPGANLARTLLNEFVSDTILGLAIWACLDPTNFLVPPAAGPWIISFAYSVAIWGFSPPGLAANAARDVGGRLAAMTVWGMKASGGTYAALAALTNIPAMLFAASLYEIFLTDSSRGSSFVLRVC</sequence>
<evidence type="ECO:0000256" key="6">
    <source>
        <dbReference type="ARBA" id="ARBA00022989"/>
    </source>
</evidence>
<feature type="transmembrane region" description="Helical" evidence="9">
    <location>
        <begin position="266"/>
        <end position="288"/>
    </location>
</feature>
<evidence type="ECO:0000313" key="10">
    <source>
        <dbReference type="EMBL" id="KIM84876.1"/>
    </source>
</evidence>